<dbReference type="InterPro" id="IPR041664">
    <property type="entry name" value="AAA_16"/>
</dbReference>
<evidence type="ECO:0000256" key="2">
    <source>
        <dbReference type="ARBA" id="ARBA00022840"/>
    </source>
</evidence>
<protein>
    <recommendedName>
        <fullName evidence="3">Orc1-like AAA ATPase domain-containing protein</fullName>
    </recommendedName>
</protein>
<keyword evidence="2" id="KW-0067">ATP-binding</keyword>
<feature type="non-terminal residue" evidence="4">
    <location>
        <position position="1"/>
    </location>
</feature>
<dbReference type="EMBL" id="BARS01055835">
    <property type="protein sequence ID" value="GAG49397.1"/>
    <property type="molecule type" value="Genomic_DNA"/>
</dbReference>
<gene>
    <name evidence="4" type="ORF">S01H1_82377</name>
</gene>
<dbReference type="SUPFAM" id="SSF52540">
    <property type="entry name" value="P-loop containing nucleoside triphosphate hydrolases"/>
    <property type="match status" value="1"/>
</dbReference>
<evidence type="ECO:0000256" key="1">
    <source>
        <dbReference type="ARBA" id="ARBA00022741"/>
    </source>
</evidence>
<dbReference type="GO" id="GO:0004016">
    <property type="term" value="F:adenylate cyclase activity"/>
    <property type="evidence" value="ECO:0007669"/>
    <property type="project" value="TreeGrafter"/>
</dbReference>
<accession>X0YRC1</accession>
<dbReference type="Pfam" id="PF13191">
    <property type="entry name" value="AAA_16"/>
    <property type="match status" value="1"/>
</dbReference>
<organism evidence="4">
    <name type="scientific">marine sediment metagenome</name>
    <dbReference type="NCBI Taxonomy" id="412755"/>
    <lineage>
        <taxon>unclassified sequences</taxon>
        <taxon>metagenomes</taxon>
        <taxon>ecological metagenomes</taxon>
    </lineage>
</organism>
<sequence length="195" mass="20974">AGQVSLVAGEMGSGKTALIRAFAREAQETSSELVAAIVNCSAHTGPGDPYGPFRELLALLTGDVEAARRQETITRENARRLRHLLPLTLPALVDLGPDLIDTLVPREALSLRAAALIPKQVGWLNRLAAAGERRKRRNAVSGVTQSELIAQVTNVLDAVARERPLLLVIDDAQWADAASVNLLFHLARRLVGSRV</sequence>
<comment type="caution">
    <text evidence="4">The sequence shown here is derived from an EMBL/GenBank/DDBJ whole genome shotgun (WGS) entry which is preliminary data.</text>
</comment>
<evidence type="ECO:0000313" key="4">
    <source>
        <dbReference type="EMBL" id="GAG49397.1"/>
    </source>
</evidence>
<dbReference type="InterPro" id="IPR027417">
    <property type="entry name" value="P-loop_NTPase"/>
</dbReference>
<dbReference type="AlphaFoldDB" id="X0YRC1"/>
<name>X0YRC1_9ZZZZ</name>
<dbReference type="PANTHER" id="PTHR16305">
    <property type="entry name" value="TESTICULAR SOLUBLE ADENYLYL CYCLASE"/>
    <property type="match status" value="1"/>
</dbReference>
<dbReference type="GO" id="GO:0005737">
    <property type="term" value="C:cytoplasm"/>
    <property type="evidence" value="ECO:0007669"/>
    <property type="project" value="TreeGrafter"/>
</dbReference>
<keyword evidence="1" id="KW-0547">Nucleotide-binding</keyword>
<dbReference type="PANTHER" id="PTHR16305:SF28">
    <property type="entry name" value="GUANYLATE CYCLASE DOMAIN-CONTAINING PROTEIN"/>
    <property type="match status" value="1"/>
</dbReference>
<reference evidence="4" key="1">
    <citation type="journal article" date="2014" name="Front. Microbiol.">
        <title>High frequency of phylogenetically diverse reductive dehalogenase-homologous genes in deep subseafloor sedimentary metagenomes.</title>
        <authorList>
            <person name="Kawai M."/>
            <person name="Futagami T."/>
            <person name="Toyoda A."/>
            <person name="Takaki Y."/>
            <person name="Nishi S."/>
            <person name="Hori S."/>
            <person name="Arai W."/>
            <person name="Tsubouchi T."/>
            <person name="Morono Y."/>
            <person name="Uchiyama I."/>
            <person name="Ito T."/>
            <person name="Fujiyama A."/>
            <person name="Inagaki F."/>
            <person name="Takami H."/>
        </authorList>
    </citation>
    <scope>NUCLEOTIDE SEQUENCE</scope>
    <source>
        <strain evidence="4">Expedition CK06-06</strain>
    </source>
</reference>
<feature type="non-terminal residue" evidence="4">
    <location>
        <position position="195"/>
    </location>
</feature>
<feature type="domain" description="Orc1-like AAA ATPase" evidence="3">
    <location>
        <begin position="5"/>
        <end position="189"/>
    </location>
</feature>
<evidence type="ECO:0000259" key="3">
    <source>
        <dbReference type="Pfam" id="PF13191"/>
    </source>
</evidence>
<proteinExistence type="predicted"/>
<dbReference type="Gene3D" id="3.40.50.300">
    <property type="entry name" value="P-loop containing nucleotide triphosphate hydrolases"/>
    <property type="match status" value="1"/>
</dbReference>
<dbReference type="GO" id="GO:0005524">
    <property type="term" value="F:ATP binding"/>
    <property type="evidence" value="ECO:0007669"/>
    <property type="project" value="UniProtKB-KW"/>
</dbReference>